<dbReference type="GO" id="GO:0031177">
    <property type="term" value="F:phosphopantetheine binding"/>
    <property type="evidence" value="ECO:0007669"/>
    <property type="project" value="InterPro"/>
</dbReference>
<feature type="region of interest" description="Disordered" evidence="3">
    <location>
        <begin position="948"/>
        <end position="981"/>
    </location>
</feature>
<dbReference type="InterPro" id="IPR050179">
    <property type="entry name" value="Trans_hexapeptide_repeat"/>
</dbReference>
<dbReference type="SUPFAM" id="SSF51161">
    <property type="entry name" value="Trimeric LpxA-like enzymes"/>
    <property type="match status" value="2"/>
</dbReference>
<dbReference type="PROSITE" id="PS50075">
    <property type="entry name" value="CARRIER"/>
    <property type="match status" value="2"/>
</dbReference>
<dbReference type="Pfam" id="PF14602">
    <property type="entry name" value="Hexapep_2"/>
    <property type="match status" value="1"/>
</dbReference>
<gene>
    <name evidence="6" type="ORF">SAMN05660359_01139</name>
</gene>
<dbReference type="PANTHER" id="PTHR43300:SF11">
    <property type="entry name" value="ACETYLTRANSFERASE RV3034C-RELATED"/>
    <property type="match status" value="1"/>
</dbReference>
<evidence type="ECO:0000313" key="6">
    <source>
        <dbReference type="EMBL" id="SFO04011.1"/>
    </source>
</evidence>
<dbReference type="InterPro" id="IPR020806">
    <property type="entry name" value="PKS_PP-bd"/>
</dbReference>
<feature type="transmembrane region" description="Helical" evidence="4">
    <location>
        <begin position="208"/>
        <end position="229"/>
    </location>
</feature>
<feature type="transmembrane region" description="Helical" evidence="4">
    <location>
        <begin position="437"/>
        <end position="461"/>
    </location>
</feature>
<sequence length="981" mass="105507">MGHPIEVLTTAPAAASAVHDEHAPQTQAVLAAVLADVLQVEQVPVDAHVFDDLGADSMVMARFCARVRKQPDLPTVSMKDVYQHPTIHSLAVALAPPPATDPVDTKLAAVLADVLQVEQVPVDAHVFDDLGADSMVMARFCARVRKQPDLPTVSMKDVYQHPTIHSLAAAFSADLPAAVERSAPVPTAAPPPAPAKTAQYLLCGTLQALFFFGYCLLVAAVSVAGYGWISDGGGIVDLYARSVVAGGAAFVGLTLLPIVVKWALIGRGGPRQFPVWSLAYVRFWIVKTLIQRNPMLLFFSGTPLYVWYLRALGAKVGRDVAIFVRQVPVATDLLTIGDGTVIRKDVLISGYRAHAGQIQIGRITLGRDVVVGEASVIDTETSMGDGAQLGHRSSLHAGQAVPAGESWHGAPARRADVDYRLVPPRVCRTRRKVVYTLLKLVTVLLVDLPLAIGGLAFLFLAFPGLGELLDAGPVALTSATFYLNALVGSLILYFGTYVVGFLFVTTVPRLLSALITPGRVYPLYGFHYSVQRTITKTTNAKPLLKLTGNSSYVVHYLRALGYHLGQVEQTGSNFGEAVKHDTPYLTSVGSGTMIADGLSVSNADFSSTSFRASWVSIGAHSFLGNAVAYPAEAMVGNDVLLATKVMIPIDGELREGVGLLGSPAFTIPRTVFRDATIDAHLQAPGELSRRLAAKNQHNLITMGLFLLLRWVDVFALAVITTAGLDLSDRYGSSALAASMVVAVLFVTVYTVLIERASTGFRPLTPQQCSIYDPYFWWHERYWKLMADTQPNFYNGTPFKNVVWRLLGVRLGRRVFDDGAAIPERTLVTIGDDCTINAGTSIQGHSQEDGGFKSDHITIGADVTLGVGAWVHYGVTVGDGADLGPDAFLMKGSEVLPAEHWGGNPAQELRDDELPTGLRTSAPASSAAPDGHARIGRTHDTMEELMEVLRQDALSDGQHQAVPPQRMAGRHRARQRHRAATR</sequence>
<keyword evidence="4" id="KW-0472">Membrane</keyword>
<organism evidence="6 7">
    <name type="scientific">Geodermatophilus obscurus</name>
    <dbReference type="NCBI Taxonomy" id="1861"/>
    <lineage>
        <taxon>Bacteria</taxon>
        <taxon>Bacillati</taxon>
        <taxon>Actinomycetota</taxon>
        <taxon>Actinomycetes</taxon>
        <taxon>Geodermatophilales</taxon>
        <taxon>Geodermatophilaceae</taxon>
        <taxon>Geodermatophilus</taxon>
    </lineage>
</organism>
<evidence type="ECO:0000313" key="7">
    <source>
        <dbReference type="Proteomes" id="UP000183642"/>
    </source>
</evidence>
<keyword evidence="1" id="KW-0596">Phosphopantetheine</keyword>
<dbReference type="PANTHER" id="PTHR43300">
    <property type="entry name" value="ACETYLTRANSFERASE"/>
    <property type="match status" value="1"/>
</dbReference>
<dbReference type="Gene3D" id="1.10.1200.10">
    <property type="entry name" value="ACP-like"/>
    <property type="match status" value="2"/>
</dbReference>
<dbReference type="InterPro" id="IPR036736">
    <property type="entry name" value="ACP-like_sf"/>
</dbReference>
<protein>
    <recommendedName>
        <fullName evidence="5">Carrier domain-containing protein</fullName>
    </recommendedName>
</protein>
<dbReference type="SUPFAM" id="SSF47336">
    <property type="entry name" value="ACP-like"/>
    <property type="match status" value="2"/>
</dbReference>
<feature type="transmembrane region" description="Helical" evidence="4">
    <location>
        <begin position="699"/>
        <end position="724"/>
    </location>
</feature>
<evidence type="ECO:0000256" key="3">
    <source>
        <dbReference type="SAM" id="MobiDB-lite"/>
    </source>
</evidence>
<feature type="transmembrane region" description="Helical" evidence="4">
    <location>
        <begin position="730"/>
        <end position="752"/>
    </location>
</feature>
<dbReference type="InterPro" id="IPR012728">
    <property type="entry name" value="Pls/PosA_C"/>
</dbReference>
<dbReference type="OrthoDB" id="2472181at2"/>
<dbReference type="EMBL" id="FOWE01000002">
    <property type="protein sequence ID" value="SFO04011.1"/>
    <property type="molecule type" value="Genomic_DNA"/>
</dbReference>
<dbReference type="RefSeq" id="WP_075012494.1">
    <property type="nucleotide sequence ID" value="NZ_FOWE01000002.1"/>
</dbReference>
<evidence type="ECO:0000259" key="5">
    <source>
        <dbReference type="PROSITE" id="PS50075"/>
    </source>
</evidence>
<dbReference type="InterPro" id="IPR011004">
    <property type="entry name" value="Trimer_LpxA-like_sf"/>
</dbReference>
<keyword evidence="4" id="KW-1133">Transmembrane helix</keyword>
<dbReference type="SMART" id="SM00823">
    <property type="entry name" value="PKS_PP"/>
    <property type="match status" value="2"/>
</dbReference>
<dbReference type="AlphaFoldDB" id="A0A1I5DYT3"/>
<reference evidence="7" key="1">
    <citation type="submission" date="2016-10" db="EMBL/GenBank/DDBJ databases">
        <authorList>
            <person name="Varghese N."/>
            <person name="Submissions S."/>
        </authorList>
    </citation>
    <scope>NUCLEOTIDE SEQUENCE [LARGE SCALE GENOMIC DNA]</scope>
    <source>
        <strain evidence="7">DSM 43161</strain>
    </source>
</reference>
<feature type="domain" description="Carrier" evidence="5">
    <location>
        <begin position="21"/>
        <end position="98"/>
    </location>
</feature>
<keyword evidence="4" id="KW-0812">Transmembrane</keyword>
<dbReference type="InterPro" id="IPR009081">
    <property type="entry name" value="PP-bd_ACP"/>
</dbReference>
<dbReference type="Pfam" id="PF00550">
    <property type="entry name" value="PP-binding"/>
    <property type="match status" value="2"/>
</dbReference>
<feature type="transmembrane region" description="Helical" evidence="4">
    <location>
        <begin position="241"/>
        <end position="264"/>
    </location>
</feature>
<accession>A0A1I5DYT3</accession>
<dbReference type="Proteomes" id="UP000183642">
    <property type="component" value="Unassembled WGS sequence"/>
</dbReference>
<dbReference type="NCBIfam" id="TIGR02353">
    <property type="entry name" value="NRPS_term_dom"/>
    <property type="match status" value="1"/>
</dbReference>
<evidence type="ECO:0000256" key="2">
    <source>
        <dbReference type="ARBA" id="ARBA00022553"/>
    </source>
</evidence>
<evidence type="ECO:0000256" key="1">
    <source>
        <dbReference type="ARBA" id="ARBA00022450"/>
    </source>
</evidence>
<dbReference type="InterPro" id="IPR001451">
    <property type="entry name" value="Hexapep"/>
</dbReference>
<feature type="domain" description="Carrier" evidence="5">
    <location>
        <begin position="98"/>
        <end position="175"/>
    </location>
</feature>
<evidence type="ECO:0000256" key="4">
    <source>
        <dbReference type="SAM" id="Phobius"/>
    </source>
</evidence>
<feature type="transmembrane region" description="Helical" evidence="4">
    <location>
        <begin position="481"/>
        <end position="504"/>
    </location>
</feature>
<feature type="compositionally biased region" description="Basic residues" evidence="3">
    <location>
        <begin position="967"/>
        <end position="981"/>
    </location>
</feature>
<keyword evidence="7" id="KW-1185">Reference proteome</keyword>
<keyword evidence="2" id="KW-0597">Phosphoprotein</keyword>
<proteinExistence type="predicted"/>
<dbReference type="Gene3D" id="2.160.10.10">
    <property type="entry name" value="Hexapeptide repeat proteins"/>
    <property type="match status" value="2"/>
</dbReference>
<name>A0A1I5DYT3_9ACTN</name>